<sequence length="197" mass="22720">MDCSDKLIAKSYDGAAAFAGQHTGVPSLIILLQTWKVASQQCESYGWEESVTGSRLPRVYPTRWNFSSRLVNTVFKSGDEVYKVFDKFVQSRLPRVYPTRWNFSSRLVNTVFRNGNELCKVFDEFLQCRLNRVYNTRWNFSSGLVNTVFRNGNELCKVFYAILDDADQTQQENPAPASQWLPPHSRRIFILFLPKGV</sequence>
<keyword evidence="2" id="KW-1185">Reference proteome</keyword>
<accession>A0A4Y2AEX9</accession>
<reference evidence="1 2" key="1">
    <citation type="journal article" date="2019" name="Sci. Rep.">
        <title>Orb-weaving spider Araneus ventricosus genome elucidates the spidroin gene catalogue.</title>
        <authorList>
            <person name="Kono N."/>
            <person name="Nakamura H."/>
            <person name="Ohtoshi R."/>
            <person name="Moran D.A.P."/>
            <person name="Shinohara A."/>
            <person name="Yoshida Y."/>
            <person name="Fujiwara M."/>
            <person name="Mori M."/>
            <person name="Tomita M."/>
            <person name="Arakawa K."/>
        </authorList>
    </citation>
    <scope>NUCLEOTIDE SEQUENCE [LARGE SCALE GENOMIC DNA]</scope>
</reference>
<protein>
    <submittedName>
        <fullName evidence="1">Uncharacterized protein</fullName>
    </submittedName>
</protein>
<organism evidence="1 2">
    <name type="scientific">Araneus ventricosus</name>
    <name type="common">Orbweaver spider</name>
    <name type="synonym">Epeira ventricosa</name>
    <dbReference type="NCBI Taxonomy" id="182803"/>
    <lineage>
        <taxon>Eukaryota</taxon>
        <taxon>Metazoa</taxon>
        <taxon>Ecdysozoa</taxon>
        <taxon>Arthropoda</taxon>
        <taxon>Chelicerata</taxon>
        <taxon>Arachnida</taxon>
        <taxon>Araneae</taxon>
        <taxon>Araneomorphae</taxon>
        <taxon>Entelegynae</taxon>
        <taxon>Araneoidea</taxon>
        <taxon>Araneidae</taxon>
        <taxon>Araneus</taxon>
    </lineage>
</organism>
<dbReference type="Proteomes" id="UP000499080">
    <property type="component" value="Unassembled WGS sequence"/>
</dbReference>
<proteinExistence type="predicted"/>
<comment type="caution">
    <text evidence="1">The sequence shown here is derived from an EMBL/GenBank/DDBJ whole genome shotgun (WGS) entry which is preliminary data.</text>
</comment>
<evidence type="ECO:0000313" key="1">
    <source>
        <dbReference type="EMBL" id="GBL78280.1"/>
    </source>
</evidence>
<evidence type="ECO:0000313" key="2">
    <source>
        <dbReference type="Proteomes" id="UP000499080"/>
    </source>
</evidence>
<dbReference type="AlphaFoldDB" id="A0A4Y2AEX9"/>
<gene>
    <name evidence="1" type="ORF">AVEN_65790_1</name>
</gene>
<dbReference type="EMBL" id="BGPR01080333">
    <property type="protein sequence ID" value="GBL78280.1"/>
    <property type="molecule type" value="Genomic_DNA"/>
</dbReference>
<name>A0A4Y2AEX9_ARAVE</name>